<dbReference type="EMBL" id="VGLS01000337">
    <property type="protein sequence ID" value="MBM3224489.1"/>
    <property type="molecule type" value="Genomic_DNA"/>
</dbReference>
<name>A0A938B2Y5_UNCTE</name>
<proteinExistence type="predicted"/>
<evidence type="ECO:0000256" key="1">
    <source>
        <dbReference type="ARBA" id="ARBA00023002"/>
    </source>
</evidence>
<dbReference type="GO" id="GO:0016491">
    <property type="term" value="F:oxidoreductase activity"/>
    <property type="evidence" value="ECO:0007669"/>
    <property type="project" value="UniProtKB-KW"/>
</dbReference>
<comment type="caution">
    <text evidence="2">The sequence shown here is derived from an EMBL/GenBank/DDBJ whole genome shotgun (WGS) entry which is preliminary data.</text>
</comment>
<keyword evidence="1" id="KW-0560">Oxidoreductase</keyword>
<gene>
    <name evidence="2" type="ORF">FJZ47_11900</name>
</gene>
<evidence type="ECO:0000313" key="2">
    <source>
        <dbReference type="EMBL" id="MBM3224489.1"/>
    </source>
</evidence>
<organism evidence="2 3">
    <name type="scientific">Tectimicrobiota bacterium</name>
    <dbReference type="NCBI Taxonomy" id="2528274"/>
    <lineage>
        <taxon>Bacteria</taxon>
        <taxon>Pseudomonadati</taxon>
        <taxon>Nitrospinota/Tectimicrobiota group</taxon>
        <taxon>Candidatus Tectimicrobiota</taxon>
    </lineage>
</organism>
<accession>A0A938B2Y5</accession>
<dbReference type="Pfam" id="PF14027">
    <property type="entry name" value="Questin_oxidase"/>
    <property type="match status" value="1"/>
</dbReference>
<sequence>MVCLSEIVSPSTTSLPEACVKHKEPAMATTIDDVLDIVHRTGPDLLGGNANHAPMVAEALLTLGRPDAVLPWVEAYKNRFQEHPVSRAPLAYARWQTALGDRQRLADWVAFFDHVLLATPWQTVLQEWVPRLVPGLMAAATHGLIRTGHAVRSLAADETPQRLHELAEGLGYWAARYQVLPGTPSGRPTGQSPRAAMQEVQRLHGPDFDTRGSIVQHMQGLNEYPDFAQTIDLVDTADDLSAWLSELTETCAGLYLVNPTGVIAFVHAVTAPSALRLLLPYLHETDAQLAARYAWQTCAGIYAWYATMPPPARGSFTAPSATPDMLIDRAVAAGGAHTIKLTEACLREYALHPQAVYLAAAHDAVQRVGTA</sequence>
<reference evidence="2" key="1">
    <citation type="submission" date="2019-03" db="EMBL/GenBank/DDBJ databases">
        <title>Lake Tanganyika Metagenome-Assembled Genomes (MAGs).</title>
        <authorList>
            <person name="Tran P."/>
        </authorList>
    </citation>
    <scope>NUCLEOTIDE SEQUENCE</scope>
    <source>
        <strain evidence="2">K_DeepCast_65m_m2_066</strain>
    </source>
</reference>
<protein>
    <submittedName>
        <fullName evidence="2">Questin oxidase family protein</fullName>
    </submittedName>
</protein>
<dbReference type="InterPro" id="IPR025337">
    <property type="entry name" value="Questin_oxidase-like"/>
</dbReference>
<dbReference type="Proteomes" id="UP000712673">
    <property type="component" value="Unassembled WGS sequence"/>
</dbReference>
<dbReference type="AlphaFoldDB" id="A0A938B2Y5"/>
<evidence type="ECO:0000313" key="3">
    <source>
        <dbReference type="Proteomes" id="UP000712673"/>
    </source>
</evidence>